<keyword evidence="2" id="KW-1003">Cell membrane</keyword>
<evidence type="ECO:0000256" key="7">
    <source>
        <dbReference type="ARBA" id="ARBA00023136"/>
    </source>
</evidence>
<feature type="transmembrane region" description="Helical" evidence="8">
    <location>
        <begin position="391"/>
        <end position="411"/>
    </location>
</feature>
<dbReference type="EMBL" id="JADPRT010000019">
    <property type="protein sequence ID" value="MBF9072857.1"/>
    <property type="molecule type" value="Genomic_DNA"/>
</dbReference>
<feature type="transmembrane region" description="Helical" evidence="8">
    <location>
        <begin position="418"/>
        <end position="440"/>
    </location>
</feature>
<dbReference type="RefSeq" id="WP_196196807.1">
    <property type="nucleotide sequence ID" value="NZ_JADPRT010000012.1"/>
</dbReference>
<dbReference type="InterPro" id="IPR050297">
    <property type="entry name" value="LipidA_mod_glycosyltrf_83"/>
</dbReference>
<dbReference type="GO" id="GO:0016763">
    <property type="term" value="F:pentosyltransferase activity"/>
    <property type="evidence" value="ECO:0007669"/>
    <property type="project" value="TreeGrafter"/>
</dbReference>
<keyword evidence="3" id="KW-0328">Glycosyltransferase</keyword>
<feature type="transmembrane region" description="Helical" evidence="8">
    <location>
        <begin position="360"/>
        <end position="379"/>
    </location>
</feature>
<comment type="caution">
    <text evidence="10">The sequence shown here is derived from an EMBL/GenBank/DDBJ whole genome shotgun (WGS) entry which is preliminary data.</text>
</comment>
<feature type="transmembrane region" description="Helical" evidence="8">
    <location>
        <begin position="244"/>
        <end position="261"/>
    </location>
</feature>
<reference evidence="10" key="1">
    <citation type="submission" date="2020-11" db="EMBL/GenBank/DDBJ databases">
        <title>Isolation and identification of active actinomycetes.</title>
        <authorList>
            <person name="Yu B."/>
        </authorList>
    </citation>
    <scope>NUCLEOTIDE SEQUENCE</scope>
    <source>
        <strain evidence="10">NEAU-YB345</strain>
    </source>
</reference>
<proteinExistence type="predicted"/>
<evidence type="ECO:0000313" key="9">
    <source>
        <dbReference type="EMBL" id="MBF9071656.1"/>
    </source>
</evidence>
<evidence type="ECO:0000256" key="1">
    <source>
        <dbReference type="ARBA" id="ARBA00004651"/>
    </source>
</evidence>
<keyword evidence="11" id="KW-1185">Reference proteome</keyword>
<feature type="transmembrane region" description="Helical" evidence="8">
    <location>
        <begin position="57"/>
        <end position="77"/>
    </location>
</feature>
<dbReference type="PANTHER" id="PTHR33908">
    <property type="entry name" value="MANNOSYLTRANSFERASE YKCB-RELATED"/>
    <property type="match status" value="1"/>
</dbReference>
<dbReference type="EMBL" id="JADPRT010000012">
    <property type="protein sequence ID" value="MBF9071656.1"/>
    <property type="molecule type" value="Genomic_DNA"/>
</dbReference>
<feature type="transmembrane region" description="Helical" evidence="8">
    <location>
        <begin position="327"/>
        <end position="348"/>
    </location>
</feature>
<feature type="transmembrane region" description="Helical" evidence="8">
    <location>
        <begin position="169"/>
        <end position="187"/>
    </location>
</feature>
<evidence type="ECO:0000313" key="11">
    <source>
        <dbReference type="Proteomes" id="UP000657385"/>
    </source>
</evidence>
<feature type="transmembrane region" description="Helical" evidence="8">
    <location>
        <begin position="469"/>
        <end position="491"/>
    </location>
</feature>
<keyword evidence="7 8" id="KW-0472">Membrane</keyword>
<keyword evidence="4" id="KW-0808">Transferase</keyword>
<feature type="transmembrane region" description="Helical" evidence="8">
    <location>
        <begin position="135"/>
        <end position="157"/>
    </location>
</feature>
<dbReference type="AlphaFoldDB" id="A0A931FFH2"/>
<feature type="transmembrane region" description="Helical" evidence="8">
    <location>
        <begin position="268"/>
        <end position="290"/>
    </location>
</feature>
<evidence type="ECO:0000256" key="2">
    <source>
        <dbReference type="ARBA" id="ARBA00022475"/>
    </source>
</evidence>
<feature type="transmembrane region" description="Helical" evidence="8">
    <location>
        <begin position="193"/>
        <end position="210"/>
    </location>
</feature>
<sequence>MPDSTTEVPELVQSITRPRTPARIESFGELGRGGRLGSLGKLRNLGRSDRPVARQRFFWAAVILAVYLVEVAFRLYLVRGEVAPSVGPDEEAYLVVARVLAGGSVTASPAGVVVPGGYPLLIAPALAIAGNPVTAYRLVLVTNALLSALIVPLAFVALRRMRIGRRSSLAVAGTVGLLPPVVFYSQFAMTESVLPSVVLAWLLCLHGLLTDHQKRQDDRTQLRARYGVGFGLAAGYAMSVHDRGVVLVVVSIGVLLVALVRRWVPSRAALAAGVALAVAVLGAELLAAYLQQRFSDTPPATVGQFALNGLLNTSLLGRSTGRVLGQIWYLITSTWGIGALGAALCAAVAVRRRATPADRVVSAVLLITVVLVAGAAATALPEDHRLDDNVYARYLSVFAPALFVVGVAALYRLRRTALLRYAAGALALIGVCGGGVFLLAGTRLRHDLFVLWGLPDSSFLAGDYQTFHLVRTTLAAVAVFAVCVAATALLGRRRGVRSAVVLLAGFAVAATTVITVEISEPQQVPRWLSMGFTRAAGLHSGDRVAMSYSLPWVLKCEQPFELYQERMWILDFRRAPVPPTADVAVLPARRGAPATSSWPHVPHGWHVAKVDRGEGFVVWRR</sequence>
<evidence type="ECO:0000256" key="8">
    <source>
        <dbReference type="SAM" id="Phobius"/>
    </source>
</evidence>
<protein>
    <submittedName>
        <fullName evidence="10">Phospholipid carrier-dependent glycosyltransferase</fullName>
    </submittedName>
</protein>
<name>A0A931FFH2_9ACTN</name>
<dbReference type="GO" id="GO:0005886">
    <property type="term" value="C:plasma membrane"/>
    <property type="evidence" value="ECO:0007669"/>
    <property type="project" value="UniProtKB-SubCell"/>
</dbReference>
<comment type="subcellular location">
    <subcellularLocation>
        <location evidence="1">Cell membrane</location>
        <topology evidence="1">Multi-pass membrane protein</topology>
    </subcellularLocation>
</comment>
<dbReference type="Proteomes" id="UP000657385">
    <property type="component" value="Unassembled WGS sequence"/>
</dbReference>
<keyword evidence="5 8" id="KW-0812">Transmembrane</keyword>
<feature type="transmembrane region" description="Helical" evidence="8">
    <location>
        <begin position="222"/>
        <end position="238"/>
    </location>
</feature>
<evidence type="ECO:0000256" key="3">
    <source>
        <dbReference type="ARBA" id="ARBA00022676"/>
    </source>
</evidence>
<evidence type="ECO:0000256" key="6">
    <source>
        <dbReference type="ARBA" id="ARBA00022989"/>
    </source>
</evidence>
<dbReference type="GO" id="GO:0009103">
    <property type="term" value="P:lipopolysaccharide biosynthetic process"/>
    <property type="evidence" value="ECO:0007669"/>
    <property type="project" value="UniProtKB-ARBA"/>
</dbReference>
<evidence type="ECO:0000256" key="4">
    <source>
        <dbReference type="ARBA" id="ARBA00022679"/>
    </source>
</evidence>
<dbReference type="PANTHER" id="PTHR33908:SF11">
    <property type="entry name" value="MEMBRANE PROTEIN"/>
    <property type="match status" value="1"/>
</dbReference>
<keyword evidence="6 8" id="KW-1133">Transmembrane helix</keyword>
<accession>A0A931FFH2</accession>
<evidence type="ECO:0000313" key="10">
    <source>
        <dbReference type="EMBL" id="MBF9072857.1"/>
    </source>
</evidence>
<evidence type="ECO:0000256" key="5">
    <source>
        <dbReference type="ARBA" id="ARBA00022692"/>
    </source>
</evidence>
<feature type="transmembrane region" description="Helical" evidence="8">
    <location>
        <begin position="498"/>
        <end position="516"/>
    </location>
</feature>
<gene>
    <name evidence="9" type="ORF">I2501_26900</name>
    <name evidence="10" type="ORF">I2501_33070</name>
</gene>
<organism evidence="10 11">
    <name type="scientific">Streptacidiphilus fuscans</name>
    <dbReference type="NCBI Taxonomy" id="2789292"/>
    <lineage>
        <taxon>Bacteria</taxon>
        <taxon>Bacillati</taxon>
        <taxon>Actinomycetota</taxon>
        <taxon>Actinomycetes</taxon>
        <taxon>Kitasatosporales</taxon>
        <taxon>Streptomycetaceae</taxon>
        <taxon>Streptacidiphilus</taxon>
    </lineage>
</organism>